<proteinExistence type="predicted"/>
<organism evidence="1 2">
    <name type="scientific">Halosquirtibacter laminarini</name>
    <dbReference type="NCBI Taxonomy" id="3374600"/>
    <lineage>
        <taxon>Bacteria</taxon>
        <taxon>Pseudomonadati</taxon>
        <taxon>Bacteroidota</taxon>
        <taxon>Bacteroidia</taxon>
        <taxon>Marinilabiliales</taxon>
        <taxon>Prolixibacteraceae</taxon>
        <taxon>Halosquirtibacter</taxon>
    </lineage>
</organism>
<evidence type="ECO:0000313" key="1">
    <source>
        <dbReference type="EMBL" id="QZE12906.1"/>
    </source>
</evidence>
<evidence type="ECO:0000313" key="2">
    <source>
        <dbReference type="Proteomes" id="UP000826212"/>
    </source>
</evidence>
<keyword evidence="2" id="KW-1185">Reference proteome</keyword>
<sequence>MHKITKAFKRRKFAAKVHLYFGLLLSLPLLIICITGALLAFQGPFYRLAYPNHYVNHPTTIARSMDDIVCSLDSTREVNRLFLPNNDRETIAVMYADEDNYYFYNSKSGEFQAKMHNLRGIFQEIMILHRTFFIRGAGHEVVGAITFFFWLVILISGIWLFWPKKGRFRSNTFKIRRKAFFYTSHRVLGFFFIIPLFVLGITGNFFTYSDPYIGIYKLFQSEPPKEEKLPEPTPTSDEYNPKNAPSIATVWHWMKEKKETLPAEYSAAFMMRNVESGRPIFLSYENYHDHYGLPKRIRYSIDAQKGFVISERNSQKTSGLQKYTSTIVYLHMGKIGGNGLKLLWFISALMGAWFCISGIRIWILKKPS</sequence>
<gene>
    <name evidence="1" type="ORF">K4L44_09930</name>
</gene>
<protein>
    <submittedName>
        <fullName evidence="1">PepSY domain-containing protein</fullName>
    </submittedName>
</protein>
<name>A0AC61NBQ2_9BACT</name>
<accession>A0AC61NBQ2</accession>
<reference evidence="1" key="1">
    <citation type="submission" date="2021-08" db="EMBL/GenBank/DDBJ databases">
        <title>Novel anaerobic bacterium isolated from sea squirt in East Sea, Republic of Korea.</title>
        <authorList>
            <person name="Nguyen T.H."/>
            <person name="Li Z."/>
            <person name="Lee Y.-J."/>
            <person name="Ko J."/>
            <person name="Kim S.-G."/>
        </authorList>
    </citation>
    <scope>NUCLEOTIDE SEQUENCE</scope>
    <source>
        <strain evidence="1">KCTC 25031</strain>
    </source>
</reference>
<dbReference type="EMBL" id="CP081303">
    <property type="protein sequence ID" value="QZE12906.1"/>
    <property type="molecule type" value="Genomic_DNA"/>
</dbReference>
<dbReference type="Proteomes" id="UP000826212">
    <property type="component" value="Chromosome"/>
</dbReference>